<dbReference type="EMBL" id="JACJLT010000015">
    <property type="protein sequence ID" value="MBM6874608.1"/>
    <property type="molecule type" value="Genomic_DNA"/>
</dbReference>
<proteinExistence type="predicted"/>
<feature type="domain" description="PD-(D/E)XK endonuclease-like" evidence="1">
    <location>
        <begin position="626"/>
        <end position="867"/>
    </location>
</feature>
<protein>
    <submittedName>
        <fullName evidence="2">PD-(D/E)XK nuclease family protein</fullName>
    </submittedName>
</protein>
<name>A0ABS2G1H5_FUSMR</name>
<accession>A0ABS2G1H5</accession>
<dbReference type="InterPro" id="IPR038726">
    <property type="entry name" value="PDDEXK_AddAB-type"/>
</dbReference>
<dbReference type="Gene3D" id="3.90.320.10">
    <property type="match status" value="1"/>
</dbReference>
<dbReference type="RefSeq" id="WP_204715758.1">
    <property type="nucleotide sequence ID" value="NZ_JACJLT010000015.1"/>
</dbReference>
<evidence type="ECO:0000313" key="2">
    <source>
        <dbReference type="EMBL" id="MBM6874608.1"/>
    </source>
</evidence>
<dbReference type="Proteomes" id="UP000728968">
    <property type="component" value="Unassembled WGS sequence"/>
</dbReference>
<sequence>MSLNFRYIDYGLKFQNIYSSKKYKQEDYLYIFSDNRMRDIFAKRMSEKIFESTPTLITLGELKERIFYTDKTILKEAKRILAFFKCIPQNIKEELNITTYYDMIDLANNFFAYYRELIINEVTELEEYPLWQKRYLEYFSVLKEAFDQLCEKYNYLPSDWLEREENYNDLWLTPFSKIIFVDIVEFPKVYVNIIKKLSKEKEIEIALQMSIGDFDEEHLKLKKVAIPKLLNPMSIYTFKDEVDEALSLIYLKENQKYEVYSPTPEKNSFSKILPNYFVPSQNFTMNDTKLYKFLNLQLDLLINEEEKLGKTYPLSKLLSSFEDKVFKSYYNIGDEDFKLLNSCAIEGYKYISKKILQEEWFEKNLPLDFLDKVIEILYDLDSINSIYNTNELYIFFKEHIKIERFIEDNLDNVDILDKFFEIFGIIKNNEVMKIHSNFNEYFGNKMGISLYRLLIQYMKDLSIKSNIKYEQNITLIKGMDFVRHSEELKDINYFIDITDEFLPKNLNDSLILTEKQRKELGITTKEERREIERYRFFQALFSGKESVIFTKKDEDKGIEFSPFLEEIILQYSLPILPAPINNINSKNMIRNALLGANLGYIESSDEIFKKEVSDFKENKLQLGAYDYDKLMECPLNFYFLNIEKLTHTLKFNDKDISSRILGIIVHKVLEEFVNSKWKEILQDGIKEVEYEEILARMERAFRKERAKIPLHMDNYCQDIMISIISRNIVKFFKELALIYTGIKIKRFQSEKSSFEKTPFYSGDIDIYLKGRADLVIESEIGNEIIDYKTGNKKDGQLDYYSIILYGESGQARKMVFNAWKGKIEKEEKVTLTREELEENLKSFVESTEYKRTEKKGTCSSCEYHIICGRGKN</sequence>
<evidence type="ECO:0000259" key="1">
    <source>
        <dbReference type="Pfam" id="PF12705"/>
    </source>
</evidence>
<dbReference type="SUPFAM" id="SSF52980">
    <property type="entry name" value="Restriction endonuclease-like"/>
    <property type="match status" value="1"/>
</dbReference>
<organism evidence="2 3">
    <name type="scientific">Fusobacterium mortiferum</name>
    <dbReference type="NCBI Taxonomy" id="850"/>
    <lineage>
        <taxon>Bacteria</taxon>
        <taxon>Fusobacteriati</taxon>
        <taxon>Fusobacteriota</taxon>
        <taxon>Fusobacteriia</taxon>
        <taxon>Fusobacteriales</taxon>
        <taxon>Fusobacteriaceae</taxon>
        <taxon>Fusobacterium</taxon>
    </lineage>
</organism>
<comment type="caution">
    <text evidence="2">The sequence shown here is derived from an EMBL/GenBank/DDBJ whole genome shotgun (WGS) entry which is preliminary data.</text>
</comment>
<dbReference type="Pfam" id="PF12705">
    <property type="entry name" value="PDDEXK_1"/>
    <property type="match status" value="1"/>
</dbReference>
<dbReference type="InterPro" id="IPR011604">
    <property type="entry name" value="PDDEXK-like_dom_sf"/>
</dbReference>
<reference evidence="2 3" key="1">
    <citation type="journal article" date="2021" name="Sci. Rep.">
        <title>The distribution of antibiotic resistance genes in chicken gut microbiota commensals.</title>
        <authorList>
            <person name="Juricova H."/>
            <person name="Matiasovicova J."/>
            <person name="Kubasova T."/>
            <person name="Cejkova D."/>
            <person name="Rychlik I."/>
        </authorList>
    </citation>
    <scope>NUCLEOTIDE SEQUENCE [LARGE SCALE GENOMIC DNA]</scope>
    <source>
        <strain evidence="2 3">An425</strain>
    </source>
</reference>
<gene>
    <name evidence="2" type="ORF">H6A04_02880</name>
</gene>
<evidence type="ECO:0000313" key="3">
    <source>
        <dbReference type="Proteomes" id="UP000728968"/>
    </source>
</evidence>
<keyword evidence="3" id="KW-1185">Reference proteome</keyword>
<dbReference type="InterPro" id="IPR011335">
    <property type="entry name" value="Restrct_endonuc-II-like"/>
</dbReference>